<dbReference type="PANTHER" id="PTHR31232">
    <property type="match status" value="1"/>
</dbReference>
<evidence type="ECO:0000256" key="4">
    <source>
        <dbReference type="ARBA" id="ARBA00022525"/>
    </source>
</evidence>
<organism evidence="7 8">
    <name type="scientific">Malus domestica</name>
    <name type="common">Apple</name>
    <name type="synonym">Pyrus malus</name>
    <dbReference type="NCBI Taxonomy" id="3750"/>
    <lineage>
        <taxon>Eukaryota</taxon>
        <taxon>Viridiplantae</taxon>
        <taxon>Streptophyta</taxon>
        <taxon>Embryophyta</taxon>
        <taxon>Tracheophyta</taxon>
        <taxon>Spermatophyta</taxon>
        <taxon>Magnoliopsida</taxon>
        <taxon>eudicotyledons</taxon>
        <taxon>Gunneridae</taxon>
        <taxon>Pentapetalae</taxon>
        <taxon>rosids</taxon>
        <taxon>fabids</taxon>
        <taxon>Rosales</taxon>
        <taxon>Rosaceae</taxon>
        <taxon>Amygdaloideae</taxon>
        <taxon>Maleae</taxon>
        <taxon>Malus</taxon>
    </lineage>
</organism>
<dbReference type="Proteomes" id="UP000290289">
    <property type="component" value="Chromosome 17"/>
</dbReference>
<keyword evidence="3 6" id="KW-0713">Self-incompatibility</keyword>
<dbReference type="AlphaFoldDB" id="A0A498HK07"/>
<protein>
    <recommendedName>
        <fullName evidence="6">S-protein homolog</fullName>
    </recommendedName>
</protein>
<evidence type="ECO:0000313" key="7">
    <source>
        <dbReference type="EMBL" id="RXH69293.1"/>
    </source>
</evidence>
<comment type="similarity">
    <text evidence="2 6">Belongs to the plant self-incompatibility (S1) protein family.</text>
</comment>
<dbReference type="GO" id="GO:0005576">
    <property type="term" value="C:extracellular region"/>
    <property type="evidence" value="ECO:0007669"/>
    <property type="project" value="UniProtKB-SubCell"/>
</dbReference>
<dbReference type="PANTHER" id="PTHR31232:SF149">
    <property type="entry name" value="S-PROTEIN HOMOLOG"/>
    <property type="match status" value="1"/>
</dbReference>
<evidence type="ECO:0000256" key="1">
    <source>
        <dbReference type="ARBA" id="ARBA00004613"/>
    </source>
</evidence>
<proteinExistence type="inferred from homology"/>
<dbReference type="Pfam" id="PF05938">
    <property type="entry name" value="Self-incomp_S1"/>
    <property type="match status" value="1"/>
</dbReference>
<evidence type="ECO:0000256" key="2">
    <source>
        <dbReference type="ARBA" id="ARBA00005581"/>
    </source>
</evidence>
<keyword evidence="5" id="KW-0732">Signal</keyword>
<dbReference type="EMBL" id="RDQH01000343">
    <property type="protein sequence ID" value="RXH69293.1"/>
    <property type="molecule type" value="Genomic_DNA"/>
</dbReference>
<evidence type="ECO:0000256" key="6">
    <source>
        <dbReference type="RuleBase" id="RU367044"/>
    </source>
</evidence>
<evidence type="ECO:0000256" key="3">
    <source>
        <dbReference type="ARBA" id="ARBA00022471"/>
    </source>
</evidence>
<sequence>MCDAGVDSTVTMTNDLGAELTVHCKSGDDDLGSHVVPVQGTYEFSFGTHAFGRTLFFCKFQWSGNSHYFDIYIQDRDLQWCVRCKWSIRPEGPFRWNPYQKTWEPFKWNEDHPKLVAP</sequence>
<evidence type="ECO:0000313" key="8">
    <source>
        <dbReference type="Proteomes" id="UP000290289"/>
    </source>
</evidence>
<dbReference type="InterPro" id="IPR010264">
    <property type="entry name" value="Self-incomp_S1"/>
</dbReference>
<comment type="caution">
    <text evidence="7">The sequence shown here is derived from an EMBL/GenBank/DDBJ whole genome shotgun (WGS) entry which is preliminary data.</text>
</comment>
<name>A0A498HK07_MALDO</name>
<comment type="subcellular location">
    <subcellularLocation>
        <location evidence="1 6">Secreted</location>
    </subcellularLocation>
</comment>
<accession>A0A498HK07</accession>
<keyword evidence="4 6" id="KW-0964">Secreted</keyword>
<reference evidence="7 8" key="1">
    <citation type="submission" date="2018-10" db="EMBL/GenBank/DDBJ databases">
        <title>A high-quality apple genome assembly.</title>
        <authorList>
            <person name="Hu J."/>
        </authorList>
    </citation>
    <scope>NUCLEOTIDE SEQUENCE [LARGE SCALE GENOMIC DNA]</scope>
    <source>
        <strain evidence="8">cv. HFTH1</strain>
        <tissue evidence="7">Young leaf</tissue>
    </source>
</reference>
<gene>
    <name evidence="7" type="ORF">DVH24_037077</name>
</gene>
<evidence type="ECO:0000256" key="5">
    <source>
        <dbReference type="ARBA" id="ARBA00022729"/>
    </source>
</evidence>
<keyword evidence="8" id="KW-1185">Reference proteome</keyword>
<dbReference type="GO" id="GO:0060320">
    <property type="term" value="P:rejection of self pollen"/>
    <property type="evidence" value="ECO:0007669"/>
    <property type="project" value="UniProtKB-KW"/>
</dbReference>